<accession>A0A7G2ITQ1</accession>
<protein>
    <submittedName>
        <fullName evidence="1">Uncharacterized protein</fullName>
    </submittedName>
</protein>
<dbReference type="EMBL" id="CBWP010000063">
    <property type="protein sequence ID" value="CDL39953.1"/>
    <property type="molecule type" value="Genomic_DNA"/>
</dbReference>
<reference evidence="1 2" key="1">
    <citation type="submission" date="2013-10" db="EMBL/GenBank/DDBJ databases">
        <title>Antibiotic resistance diversity of beta-lactamase producers in the General Hospital Vienna.</title>
        <authorList>
            <person name="Barisic I."/>
            <person name="Mitteregger D."/>
            <person name="Hirschl A.M."/>
            <person name="Noehammer C."/>
            <person name="Wiesinger-Mayr H."/>
        </authorList>
    </citation>
    <scope>NUCLEOTIDE SEQUENCE [LARGE SCALE GENOMIC DNA]</scope>
    <source>
        <strain evidence="1 2">ISC11</strain>
    </source>
</reference>
<sequence>MIKKSRDYKEVNHVQSDVSTTVRGEEERQTLSAFPAMTRPWCASVRVF</sequence>
<organism evidence="1 2">
    <name type="scientific">Citrobacter freundii</name>
    <dbReference type="NCBI Taxonomy" id="546"/>
    <lineage>
        <taxon>Bacteria</taxon>
        <taxon>Pseudomonadati</taxon>
        <taxon>Pseudomonadota</taxon>
        <taxon>Gammaproteobacteria</taxon>
        <taxon>Enterobacterales</taxon>
        <taxon>Enterobacteriaceae</taxon>
        <taxon>Citrobacter</taxon>
        <taxon>Citrobacter freundii complex</taxon>
    </lineage>
</organism>
<evidence type="ECO:0000313" key="2">
    <source>
        <dbReference type="Proteomes" id="UP000019194"/>
    </source>
</evidence>
<comment type="caution">
    <text evidence="1">The sequence shown here is derived from an EMBL/GenBank/DDBJ whole genome shotgun (WGS) entry which is preliminary data.</text>
</comment>
<evidence type="ECO:0000313" key="1">
    <source>
        <dbReference type="EMBL" id="CDL39953.1"/>
    </source>
</evidence>
<dbReference type="RefSeq" id="WP_284647143.1">
    <property type="nucleotide sequence ID" value="NZ_CP126536.1"/>
</dbReference>
<dbReference type="AlphaFoldDB" id="A0A7G2ITQ1"/>
<proteinExistence type="predicted"/>
<dbReference type="Proteomes" id="UP000019194">
    <property type="component" value="Unassembled WGS sequence"/>
</dbReference>
<name>A0A7G2ITQ1_CITFR</name>